<keyword evidence="3" id="KW-1185">Reference proteome</keyword>
<dbReference type="SUPFAM" id="SSF55811">
    <property type="entry name" value="Nudix"/>
    <property type="match status" value="1"/>
</dbReference>
<evidence type="ECO:0000313" key="3">
    <source>
        <dbReference type="Proteomes" id="UP000824366"/>
    </source>
</evidence>
<reference evidence="2 3" key="1">
    <citation type="journal article" date="2021" name="Microbiol. Spectr.">
        <title>A Single Bacterium Capable of Oxidation and Reduction of Iron at Circumneutral pH.</title>
        <authorList>
            <person name="Kato S."/>
            <person name="Ohkuma M."/>
        </authorList>
    </citation>
    <scope>NUCLEOTIDE SEQUENCE [LARGE SCALE GENOMIC DNA]</scope>
    <source>
        <strain evidence="2 3">MIZ03</strain>
    </source>
</reference>
<gene>
    <name evidence="2" type="ORF">MIZ03_1916</name>
</gene>
<dbReference type="PANTHER" id="PTHR43736">
    <property type="entry name" value="ADP-RIBOSE PYROPHOSPHATASE"/>
    <property type="match status" value="1"/>
</dbReference>
<dbReference type="CDD" id="cd04664">
    <property type="entry name" value="NUDIX_DHNTPase_like"/>
    <property type="match status" value="1"/>
</dbReference>
<protein>
    <submittedName>
        <fullName evidence="2">Dihydroneopterin triphosphate diphosphatase</fullName>
    </submittedName>
</protein>
<evidence type="ECO:0000259" key="1">
    <source>
        <dbReference type="PROSITE" id="PS51462"/>
    </source>
</evidence>
<dbReference type="InterPro" id="IPR003564">
    <property type="entry name" value="DHNTPase"/>
</dbReference>
<dbReference type="PANTHER" id="PTHR43736:SF1">
    <property type="entry name" value="DIHYDRONEOPTERIN TRIPHOSPHATE DIPHOSPHATASE"/>
    <property type="match status" value="1"/>
</dbReference>
<organism evidence="2 3">
    <name type="scientific">Rhodoferax lithotrophicus</name>
    <dbReference type="NCBI Taxonomy" id="2798804"/>
    <lineage>
        <taxon>Bacteria</taxon>
        <taxon>Pseudomonadati</taxon>
        <taxon>Pseudomonadota</taxon>
        <taxon>Betaproteobacteria</taxon>
        <taxon>Burkholderiales</taxon>
        <taxon>Comamonadaceae</taxon>
        <taxon>Rhodoferax</taxon>
    </lineage>
</organism>
<proteinExistence type="predicted"/>
<dbReference type="EMBL" id="AP024238">
    <property type="protein sequence ID" value="BCO27029.1"/>
    <property type="molecule type" value="Genomic_DNA"/>
</dbReference>
<dbReference type="PROSITE" id="PS51462">
    <property type="entry name" value="NUDIX"/>
    <property type="match status" value="1"/>
</dbReference>
<dbReference type="Pfam" id="PF00293">
    <property type="entry name" value="NUDIX"/>
    <property type="match status" value="1"/>
</dbReference>
<dbReference type="PRINTS" id="PR01404">
    <property type="entry name" value="NPPPHYDRLASE"/>
</dbReference>
<sequence>MAPTLPSFKIPQSILVVIYTPALDVLLIKRADAEDYWQSVTGSKDSLLETFEQTARREVLEETGIDCTRGAHLENHLHDWQLENVYEIYPRWRHRYAPGVVHNTEHLFGLQVPAGMAITLSPREHTAFQWLPYQQAAQACFSPSNAEACLMLPRFVAPKGGI</sequence>
<dbReference type="InterPro" id="IPR000086">
    <property type="entry name" value="NUDIX_hydrolase_dom"/>
</dbReference>
<accession>A0ABM7ML26</accession>
<dbReference type="InterPro" id="IPR015797">
    <property type="entry name" value="NUDIX_hydrolase-like_dom_sf"/>
</dbReference>
<evidence type="ECO:0000313" key="2">
    <source>
        <dbReference type="EMBL" id="BCO27029.1"/>
    </source>
</evidence>
<feature type="domain" description="Nudix hydrolase" evidence="1">
    <location>
        <begin position="9"/>
        <end position="153"/>
    </location>
</feature>
<name>A0ABM7ML26_9BURK</name>
<dbReference type="Proteomes" id="UP000824366">
    <property type="component" value="Chromosome"/>
</dbReference>
<dbReference type="NCBIfam" id="NF006961">
    <property type="entry name" value="PRK09438.1"/>
    <property type="match status" value="1"/>
</dbReference>
<dbReference type="Gene3D" id="3.90.79.10">
    <property type="entry name" value="Nucleoside Triphosphate Pyrophosphohydrolase"/>
    <property type="match status" value="1"/>
</dbReference>
<dbReference type="RefSeq" id="WP_223911412.1">
    <property type="nucleotide sequence ID" value="NZ_AP024238.1"/>
</dbReference>